<feature type="transmembrane region" description="Helical" evidence="1">
    <location>
        <begin position="85"/>
        <end position="104"/>
    </location>
</feature>
<dbReference type="GeneID" id="27315564"/>
<dbReference type="EMBL" id="KN847559">
    <property type="protein sequence ID" value="KIW00831.1"/>
    <property type="molecule type" value="Genomic_DNA"/>
</dbReference>
<evidence type="ECO:0000313" key="2">
    <source>
        <dbReference type="EMBL" id="KIW00831.1"/>
    </source>
</evidence>
<keyword evidence="3" id="KW-1185">Reference proteome</keyword>
<name>A0A0D1XF47_9PEZI</name>
<protein>
    <submittedName>
        <fullName evidence="2">Uncharacterized protein</fullName>
    </submittedName>
</protein>
<sequence length="117" mass="13492">MKNSKPMTMRIFTSFSRARRSLRCCSYFLDLCVFDTTRPKFRRLCRISSVSLVLSASLALALASLARNCLKTVDSRGLHLDHSNFFAFLPLTSLTSLAFPTIPTNQREQRLRKKEWE</sequence>
<accession>A0A0D1XF47</accession>
<dbReference type="AlphaFoldDB" id="A0A0D1XF47"/>
<dbReference type="Proteomes" id="UP000053259">
    <property type="component" value="Unassembled WGS sequence"/>
</dbReference>
<dbReference type="InParanoid" id="A0A0D1XF47"/>
<gene>
    <name evidence="2" type="ORF">PV09_07591</name>
</gene>
<reference evidence="2 3" key="1">
    <citation type="submission" date="2015-01" db="EMBL/GenBank/DDBJ databases">
        <title>The Genome Sequence of Ochroconis gallopava CBS43764.</title>
        <authorList>
            <consortium name="The Broad Institute Genomics Platform"/>
            <person name="Cuomo C."/>
            <person name="de Hoog S."/>
            <person name="Gorbushina A."/>
            <person name="Stielow B."/>
            <person name="Teixiera M."/>
            <person name="Abouelleil A."/>
            <person name="Chapman S.B."/>
            <person name="Priest M."/>
            <person name="Young S.K."/>
            <person name="Wortman J."/>
            <person name="Nusbaum C."/>
            <person name="Birren B."/>
        </authorList>
    </citation>
    <scope>NUCLEOTIDE SEQUENCE [LARGE SCALE GENOMIC DNA]</scope>
    <source>
        <strain evidence="2 3">CBS 43764</strain>
    </source>
</reference>
<keyword evidence="1" id="KW-0472">Membrane</keyword>
<keyword evidence="1" id="KW-1133">Transmembrane helix</keyword>
<dbReference type="VEuPathDB" id="FungiDB:PV09_07591"/>
<proteinExistence type="predicted"/>
<evidence type="ECO:0000256" key="1">
    <source>
        <dbReference type="SAM" id="Phobius"/>
    </source>
</evidence>
<evidence type="ECO:0000313" key="3">
    <source>
        <dbReference type="Proteomes" id="UP000053259"/>
    </source>
</evidence>
<organism evidence="2 3">
    <name type="scientific">Verruconis gallopava</name>
    <dbReference type="NCBI Taxonomy" id="253628"/>
    <lineage>
        <taxon>Eukaryota</taxon>
        <taxon>Fungi</taxon>
        <taxon>Dikarya</taxon>
        <taxon>Ascomycota</taxon>
        <taxon>Pezizomycotina</taxon>
        <taxon>Dothideomycetes</taxon>
        <taxon>Pleosporomycetidae</taxon>
        <taxon>Venturiales</taxon>
        <taxon>Sympoventuriaceae</taxon>
        <taxon>Verruconis</taxon>
    </lineage>
</organism>
<keyword evidence="1" id="KW-0812">Transmembrane</keyword>
<feature type="transmembrane region" description="Helical" evidence="1">
    <location>
        <begin position="44"/>
        <end position="65"/>
    </location>
</feature>
<dbReference type="HOGENOM" id="CLU_2086648_0_0_1"/>
<dbReference type="RefSeq" id="XP_016210700.1">
    <property type="nucleotide sequence ID" value="XM_016361374.1"/>
</dbReference>